<sequence>MLSLVDKVTGPAKGVAGAISTMQDRLRANNQRLDEMRGRMVETAAVGYGLYRAIKAPVMAAVEFESAMADVRKVVDFPTPDAFKQMSADIVAMSTRIPIAATGIADIVAAAGQAAMAGNELLQFTEIAAKVGVAFDMTSADVGEALAKIKTQLQLSVADTGALADAINHLSNTSASSAPDIVNFMKRVAATGEQFGFTSTQTAAIGSAMIAAGAEAEVAATSFRNVGRALAKGETATDRLSEAFESLGLDAVDVAKRFNKDAVGTLRDVITRINKLPDHMKANALSEIFGDEARALAPLVTNIELYDNALKSVADQASYLGSAQKEFEARAATTANAMQLFQNKATAAGIAIGSALLPALNDLMDRLGPIVMAVARFAEANPKLTQSIIALTAGFVGLRVAAMAAQFSFFWMRGAYLGAALRGLKSLASAMAFMGFKGKQTYQVFSKLDQVTDTAKKASQASQAMIAGMSRSQSASQIAAAAANATAATRMIQGMSAAGAAAAPILAGLSWPILAIGAALGVAAILIRRYWEPISNFFEGFGEVIGAALSNAATEVGNFGMKVAEALGVEQFVQPALNAINEFGAMVMDAFRAVGTWISDVFANIWAVEDFSGAAESEFRSAGQRAATAFLNMVTAVPSKIAANFQNLASLIVGQIGIIDFFERFQNPVERILAWFQGLGSRIMSAIGTIDLASLVKWPSMPGWMGSQAVGKGHAGNDPMKPIMPGDSSAALLGSGAARMEGRATGGPVTAGMPFTVGERGREIFVPPVNGHIINARDTNALVRSSRQSGAGQGGGGPVSVTFGNIIVQGGSNASAADIRREFSREAGILLRSHFTDGIY</sequence>
<accession>A0A1W1Z477</accession>
<dbReference type="EMBL" id="FWXR01000002">
    <property type="protein sequence ID" value="SMC43280.1"/>
    <property type="molecule type" value="Genomic_DNA"/>
</dbReference>
<evidence type="ECO:0000313" key="4">
    <source>
        <dbReference type="EMBL" id="SMC43280.1"/>
    </source>
</evidence>
<keyword evidence="1" id="KW-1188">Viral release from host cell</keyword>
<proteinExistence type="predicted"/>
<organism evidence="4 5">
    <name type="scientific">Fulvimarina manganoxydans</name>
    <dbReference type="NCBI Taxonomy" id="937218"/>
    <lineage>
        <taxon>Bacteria</taxon>
        <taxon>Pseudomonadati</taxon>
        <taxon>Pseudomonadota</taxon>
        <taxon>Alphaproteobacteria</taxon>
        <taxon>Hyphomicrobiales</taxon>
        <taxon>Aurantimonadaceae</taxon>
        <taxon>Fulvimarina</taxon>
    </lineage>
</organism>
<keyword evidence="5" id="KW-1185">Reference proteome</keyword>
<dbReference type="Proteomes" id="UP000192656">
    <property type="component" value="Unassembled WGS sequence"/>
</dbReference>
<evidence type="ECO:0000313" key="5">
    <source>
        <dbReference type="Proteomes" id="UP000192656"/>
    </source>
</evidence>
<protein>
    <submittedName>
        <fullName evidence="4">Phage tail tape measure protein, TP901 family, core region</fullName>
    </submittedName>
</protein>
<reference evidence="4 5" key="1">
    <citation type="submission" date="2017-04" db="EMBL/GenBank/DDBJ databases">
        <authorList>
            <person name="Afonso C.L."/>
            <person name="Miller P.J."/>
            <person name="Scott M.A."/>
            <person name="Spackman E."/>
            <person name="Goraichik I."/>
            <person name="Dimitrov K.M."/>
            <person name="Suarez D.L."/>
            <person name="Swayne D.E."/>
        </authorList>
    </citation>
    <scope>NUCLEOTIDE SEQUENCE [LARGE SCALE GENOMIC DNA]</scope>
    <source>
        <strain evidence="4 5">CGMCC 1.10972</strain>
    </source>
</reference>
<keyword evidence="2" id="KW-0812">Transmembrane</keyword>
<dbReference type="InterPro" id="IPR010090">
    <property type="entry name" value="Phage_tape_meas"/>
</dbReference>
<evidence type="ECO:0000259" key="3">
    <source>
        <dbReference type="Pfam" id="PF10145"/>
    </source>
</evidence>
<evidence type="ECO:0000256" key="2">
    <source>
        <dbReference type="SAM" id="Phobius"/>
    </source>
</evidence>
<feature type="domain" description="Phage tail tape measure protein" evidence="3">
    <location>
        <begin position="89"/>
        <end position="290"/>
    </location>
</feature>
<dbReference type="STRING" id="937218.SAMN06297251_102151"/>
<gene>
    <name evidence="4" type="ORF">SAMN06297251_102151</name>
</gene>
<dbReference type="AlphaFoldDB" id="A0A1W1Z477"/>
<feature type="transmembrane region" description="Helical" evidence="2">
    <location>
        <begin position="500"/>
        <end position="527"/>
    </location>
</feature>
<dbReference type="Pfam" id="PF10145">
    <property type="entry name" value="PhageMin_Tail"/>
    <property type="match status" value="1"/>
</dbReference>
<name>A0A1W1Z477_9HYPH</name>
<evidence type="ECO:0000256" key="1">
    <source>
        <dbReference type="ARBA" id="ARBA00022612"/>
    </source>
</evidence>
<keyword evidence="2" id="KW-1133">Transmembrane helix</keyword>
<keyword evidence="2" id="KW-0472">Membrane</keyword>
<dbReference type="NCBIfam" id="TIGR01760">
    <property type="entry name" value="tape_meas_TP901"/>
    <property type="match status" value="1"/>
</dbReference>
<dbReference type="PANTHER" id="PTHR37813">
    <property type="entry name" value="FELS-2 PROPHAGE PROTEIN"/>
    <property type="match status" value="1"/>
</dbReference>
<dbReference type="PANTHER" id="PTHR37813:SF1">
    <property type="entry name" value="FELS-2 PROPHAGE PROTEIN"/>
    <property type="match status" value="1"/>
</dbReference>
<feature type="transmembrane region" description="Helical" evidence="2">
    <location>
        <begin position="388"/>
        <end position="412"/>
    </location>
</feature>